<dbReference type="Pfam" id="PF13860">
    <property type="entry name" value="FlgD_ig"/>
    <property type="match status" value="1"/>
</dbReference>
<keyword evidence="1" id="KW-0732">Signal</keyword>
<protein>
    <recommendedName>
        <fullName evidence="2">FlgD/Vpr Ig-like domain-containing protein</fullName>
    </recommendedName>
</protein>
<evidence type="ECO:0000259" key="2">
    <source>
        <dbReference type="Pfam" id="PF13860"/>
    </source>
</evidence>
<gene>
    <name evidence="3" type="ORF">E6K78_03005</name>
</gene>
<feature type="signal peptide" evidence="1">
    <location>
        <begin position="1"/>
        <end position="32"/>
    </location>
</feature>
<dbReference type="InterPro" id="IPR025965">
    <property type="entry name" value="FlgD/Vpr_Ig-like"/>
</dbReference>
<feature type="domain" description="FlgD/Vpr Ig-like" evidence="2">
    <location>
        <begin position="261"/>
        <end position="311"/>
    </location>
</feature>
<dbReference type="Proteomes" id="UP000316609">
    <property type="component" value="Unassembled WGS sequence"/>
</dbReference>
<proteinExistence type="predicted"/>
<sequence>MKSTPKRSWFRKSCLLPTISMLVLAVALPAQANHLPADKIGVSASAVEVMTTTASPIGPVSSGPVVLLQATLRNSTPTDLMIRFTGESALWTDIVSPSSDAMASVKIWAEIDGSPVPVTSDANGDGVANDPDDGRVVLANRDFRIASLISADVISLYLSTRNAGAFQWMALNVGSGIHNVVLKGQLDVQVAGAGLAKAAVGKRTLFVEPAKLANDATVAFADPPAAGASPSASPQALRWGSIGPNPFRSAVDLELRARRSGPASVTVYSVAGQRVARLYAGHLDAGSPHLSWDGRDLQGRPAPAGFYVVEARMGAETATARVERLR</sequence>
<dbReference type="Gene3D" id="2.60.40.4070">
    <property type="match status" value="1"/>
</dbReference>
<dbReference type="AlphaFoldDB" id="A0A538TWE7"/>
<dbReference type="EMBL" id="VBOY01000021">
    <property type="protein sequence ID" value="TMQ67957.1"/>
    <property type="molecule type" value="Genomic_DNA"/>
</dbReference>
<feature type="chain" id="PRO_5022042800" description="FlgD/Vpr Ig-like domain-containing protein" evidence="1">
    <location>
        <begin position="33"/>
        <end position="326"/>
    </location>
</feature>
<accession>A0A538TWE7</accession>
<organism evidence="3 4">
    <name type="scientific">Eiseniibacteriota bacterium</name>
    <dbReference type="NCBI Taxonomy" id="2212470"/>
    <lineage>
        <taxon>Bacteria</taxon>
        <taxon>Candidatus Eiseniibacteriota</taxon>
    </lineage>
</organism>
<comment type="caution">
    <text evidence="3">The sequence shown here is derived from an EMBL/GenBank/DDBJ whole genome shotgun (WGS) entry which is preliminary data.</text>
</comment>
<evidence type="ECO:0000256" key="1">
    <source>
        <dbReference type="SAM" id="SignalP"/>
    </source>
</evidence>
<name>A0A538TWE7_UNCEI</name>
<reference evidence="3 4" key="1">
    <citation type="journal article" date="2019" name="Nat. Microbiol.">
        <title>Mediterranean grassland soil C-N compound turnover is dependent on rainfall and depth, and is mediated by genomically divergent microorganisms.</title>
        <authorList>
            <person name="Diamond S."/>
            <person name="Andeer P.F."/>
            <person name="Li Z."/>
            <person name="Crits-Christoph A."/>
            <person name="Burstein D."/>
            <person name="Anantharaman K."/>
            <person name="Lane K.R."/>
            <person name="Thomas B.C."/>
            <person name="Pan C."/>
            <person name="Northen T.R."/>
            <person name="Banfield J.F."/>
        </authorList>
    </citation>
    <scope>NUCLEOTIDE SEQUENCE [LARGE SCALE GENOMIC DNA]</scope>
    <source>
        <strain evidence="3">WS_8</strain>
    </source>
</reference>
<evidence type="ECO:0000313" key="4">
    <source>
        <dbReference type="Proteomes" id="UP000316609"/>
    </source>
</evidence>
<evidence type="ECO:0000313" key="3">
    <source>
        <dbReference type="EMBL" id="TMQ67957.1"/>
    </source>
</evidence>